<feature type="non-terminal residue" evidence="1">
    <location>
        <position position="1"/>
    </location>
</feature>
<dbReference type="AlphaFoldDB" id="A0A0F9FPB4"/>
<gene>
    <name evidence="1" type="ORF">LCGC14_2218320</name>
</gene>
<reference evidence="1" key="1">
    <citation type="journal article" date="2015" name="Nature">
        <title>Complex archaea that bridge the gap between prokaryotes and eukaryotes.</title>
        <authorList>
            <person name="Spang A."/>
            <person name="Saw J.H."/>
            <person name="Jorgensen S.L."/>
            <person name="Zaremba-Niedzwiedzka K."/>
            <person name="Martijn J."/>
            <person name="Lind A.E."/>
            <person name="van Eijk R."/>
            <person name="Schleper C."/>
            <person name="Guy L."/>
            <person name="Ettema T.J."/>
        </authorList>
    </citation>
    <scope>NUCLEOTIDE SEQUENCE</scope>
</reference>
<accession>A0A0F9FPB4</accession>
<protein>
    <submittedName>
        <fullName evidence="1">Uncharacterized protein</fullName>
    </submittedName>
</protein>
<name>A0A0F9FPB4_9ZZZZ</name>
<organism evidence="1">
    <name type="scientific">marine sediment metagenome</name>
    <dbReference type="NCBI Taxonomy" id="412755"/>
    <lineage>
        <taxon>unclassified sequences</taxon>
        <taxon>metagenomes</taxon>
        <taxon>ecological metagenomes</taxon>
    </lineage>
</organism>
<evidence type="ECO:0000313" key="1">
    <source>
        <dbReference type="EMBL" id="KKL59145.1"/>
    </source>
</evidence>
<dbReference type="EMBL" id="LAZR01029588">
    <property type="protein sequence ID" value="KKL59145.1"/>
    <property type="molecule type" value="Genomic_DNA"/>
</dbReference>
<proteinExistence type="predicted"/>
<comment type="caution">
    <text evidence="1">The sequence shown here is derived from an EMBL/GenBank/DDBJ whole genome shotgun (WGS) entry which is preliminary data.</text>
</comment>
<sequence length="55" mass="6822">YRAEKERMKHERNGRKVCDEPIIHNDGHPMAWRIWYNRIEDTKREGTSNARYYDK</sequence>